<dbReference type="GO" id="GO:0004721">
    <property type="term" value="F:phosphoprotein phosphatase activity"/>
    <property type="evidence" value="ECO:0007669"/>
    <property type="project" value="InterPro"/>
</dbReference>
<dbReference type="InterPro" id="IPR029021">
    <property type="entry name" value="Prot-tyrosine_phosphatase-like"/>
</dbReference>
<gene>
    <name evidence="2" type="ORF">GA0074695_1915</name>
</gene>
<dbReference type="InterPro" id="IPR026893">
    <property type="entry name" value="Tyr/Ser_Pase_IphP-type"/>
</dbReference>
<dbReference type="Gene3D" id="3.90.190.10">
    <property type="entry name" value="Protein tyrosine phosphatase superfamily"/>
    <property type="match status" value="1"/>
</dbReference>
<sequence>MVLDWSGCRNARDLGDLPTVDGYKIRAGALLRSDSHERLTAAMIQAVRSGTVSRVVDLRWAWECEANPSPFAGDGIYRHAPMLNDVLTYVPPPDTYAPMLDHNRPRIGRAFRAVAEAPPGGMVVHCQAGRDRTGVLVALLLAVAGVAAQDIAADYALTDACSPQTMLHTLAHLDQRYGGVTAYLVEAGVEPGLAAAVRSRLLE</sequence>
<dbReference type="EMBL" id="LT607411">
    <property type="protein sequence ID" value="SCE88876.1"/>
    <property type="molecule type" value="Genomic_DNA"/>
</dbReference>
<keyword evidence="3" id="KW-1185">Reference proteome</keyword>
<evidence type="ECO:0000313" key="2">
    <source>
        <dbReference type="EMBL" id="SCE88876.1"/>
    </source>
</evidence>
<accession>A0A1C4VXZ0</accession>
<name>A0A1C4VXZ0_MICVI</name>
<proteinExistence type="predicted"/>
<protein>
    <submittedName>
        <fullName evidence="2">Protein tyrosine/serine phosphatase</fullName>
    </submittedName>
</protein>
<dbReference type="RefSeq" id="WP_089009870.1">
    <property type="nucleotide sequence ID" value="NZ_LT607411.1"/>
</dbReference>
<dbReference type="InterPro" id="IPR000387">
    <property type="entry name" value="Tyr_Pase_dom"/>
</dbReference>
<reference evidence="3" key="1">
    <citation type="submission" date="2016-06" db="EMBL/GenBank/DDBJ databases">
        <authorList>
            <person name="Varghese N."/>
            <person name="Submissions Spin"/>
        </authorList>
    </citation>
    <scope>NUCLEOTIDE SEQUENCE [LARGE SCALE GENOMIC DNA]</scope>
    <source>
        <strain evidence="3">DSM 43909</strain>
    </source>
</reference>
<dbReference type="InterPro" id="IPR016130">
    <property type="entry name" value="Tyr_Pase_AS"/>
</dbReference>
<dbReference type="SUPFAM" id="SSF52799">
    <property type="entry name" value="(Phosphotyrosine protein) phosphatases II"/>
    <property type="match status" value="1"/>
</dbReference>
<organism evidence="2 3">
    <name type="scientific">Micromonospora viridifaciens</name>
    <dbReference type="NCBI Taxonomy" id="1881"/>
    <lineage>
        <taxon>Bacteria</taxon>
        <taxon>Bacillati</taxon>
        <taxon>Actinomycetota</taxon>
        <taxon>Actinomycetes</taxon>
        <taxon>Micromonosporales</taxon>
        <taxon>Micromonosporaceae</taxon>
        <taxon>Micromonospora</taxon>
    </lineage>
</organism>
<dbReference type="Proteomes" id="UP000198242">
    <property type="component" value="Chromosome I"/>
</dbReference>
<evidence type="ECO:0000259" key="1">
    <source>
        <dbReference type="PROSITE" id="PS50056"/>
    </source>
</evidence>
<feature type="domain" description="Tyrosine specific protein phosphatases" evidence="1">
    <location>
        <begin position="94"/>
        <end position="141"/>
    </location>
</feature>
<evidence type="ECO:0000313" key="3">
    <source>
        <dbReference type="Proteomes" id="UP000198242"/>
    </source>
</evidence>
<dbReference type="PROSITE" id="PS00383">
    <property type="entry name" value="TYR_PHOSPHATASE_1"/>
    <property type="match status" value="1"/>
</dbReference>
<dbReference type="Pfam" id="PF13350">
    <property type="entry name" value="Y_phosphatase3"/>
    <property type="match status" value="1"/>
</dbReference>
<dbReference type="PROSITE" id="PS50056">
    <property type="entry name" value="TYR_PHOSPHATASE_2"/>
    <property type="match status" value="1"/>
</dbReference>
<dbReference type="AlphaFoldDB" id="A0A1C4VXZ0"/>
<dbReference type="OrthoDB" id="1188001at2"/>